<protein>
    <submittedName>
        <fullName evidence="5">HYR domain-containing protein</fullName>
    </submittedName>
</protein>
<feature type="region of interest" description="Disordered" evidence="2">
    <location>
        <begin position="98"/>
        <end position="230"/>
    </location>
</feature>
<dbReference type="EMBL" id="CP023747">
    <property type="protein sequence ID" value="QEV43592.1"/>
    <property type="molecule type" value="Genomic_DNA"/>
</dbReference>
<dbReference type="InterPro" id="IPR003410">
    <property type="entry name" value="HYR_dom"/>
</dbReference>
<dbReference type="KEGG" id="snq:CP978_30640"/>
<dbReference type="AlphaFoldDB" id="A0A5P2WFV3"/>
<dbReference type="OrthoDB" id="9808778at2"/>
<gene>
    <name evidence="5" type="ORF">CP978_30640</name>
</gene>
<feature type="region of interest" description="Disordered" evidence="2">
    <location>
        <begin position="12"/>
        <end position="64"/>
    </location>
</feature>
<dbReference type="Pfam" id="PF01345">
    <property type="entry name" value="DUF11"/>
    <property type="match status" value="1"/>
</dbReference>
<evidence type="ECO:0000313" key="6">
    <source>
        <dbReference type="Proteomes" id="UP000325763"/>
    </source>
</evidence>
<accession>A0A5P2WFV3</accession>
<evidence type="ECO:0000259" key="4">
    <source>
        <dbReference type="Pfam" id="PF02494"/>
    </source>
</evidence>
<evidence type="ECO:0000313" key="5">
    <source>
        <dbReference type="EMBL" id="QEV43592.1"/>
    </source>
</evidence>
<evidence type="ECO:0000256" key="1">
    <source>
        <dbReference type="ARBA" id="ARBA00022737"/>
    </source>
</evidence>
<dbReference type="Pfam" id="PF02494">
    <property type="entry name" value="HYR"/>
    <property type="match status" value="1"/>
</dbReference>
<evidence type="ECO:0000256" key="2">
    <source>
        <dbReference type="SAM" id="MobiDB-lite"/>
    </source>
</evidence>
<feature type="compositionally biased region" description="Gly residues" evidence="2">
    <location>
        <begin position="98"/>
        <end position="224"/>
    </location>
</feature>
<organism evidence="5 6">
    <name type="scientific">Streptomyces nodosus</name>
    <dbReference type="NCBI Taxonomy" id="40318"/>
    <lineage>
        <taxon>Bacteria</taxon>
        <taxon>Bacillati</taxon>
        <taxon>Actinomycetota</taxon>
        <taxon>Actinomycetes</taxon>
        <taxon>Kitasatosporales</taxon>
        <taxon>Streptomycetaceae</taxon>
        <taxon>Streptomyces</taxon>
    </lineage>
</organism>
<reference evidence="5 6" key="1">
    <citation type="submission" date="2017-09" db="EMBL/GenBank/DDBJ databases">
        <title>Streptomyces genome completion.</title>
        <authorList>
            <person name="Lee N."/>
            <person name="Cho B.-K."/>
        </authorList>
    </citation>
    <scope>NUCLEOTIDE SEQUENCE [LARGE SCALE GENOMIC DNA]</scope>
    <source>
        <strain evidence="5 6">ATCC 14899</strain>
    </source>
</reference>
<name>A0A5P2WFV3_9ACTN</name>
<feature type="domain" description="DUF11" evidence="3">
    <location>
        <begin position="328"/>
        <end position="438"/>
    </location>
</feature>
<dbReference type="Proteomes" id="UP000325763">
    <property type="component" value="Chromosome"/>
</dbReference>
<feature type="domain" description="HYR" evidence="4">
    <location>
        <begin position="242"/>
        <end position="319"/>
    </location>
</feature>
<evidence type="ECO:0000259" key="3">
    <source>
        <dbReference type="Pfam" id="PF01345"/>
    </source>
</evidence>
<proteinExistence type="predicted"/>
<sequence length="541" mass="52965">MTLSCTVQFLLDGRTPSGEPPVDVPPARVFRGPGAVPGSDTDGAVEVPGASDGTGGSAEGTSDGTLGGMIGGVISGADGGRHGGLVGGAVAGVTNGGTSKGTSAGGTASGSSGGHSGNGGATTGSGGSHGGNQTGGQNSGDGQSGGQTGGDQSGSQTGGEQNGGQTGGDQNGGQTGGDQAGGQSGGGTQPGGQNTGGTENGGQDGGGSSDGSGAGGNGSGGSDGGEPVPEDYQQHIAITVTDVTAPVVTVDNRTVEATGKNGAVIDFTATARDAVDGPLPVTCTPASGSRFRVGITKVTCTATDSSGNTGTGTATFTVTPAPVPNEADLAVTATVSPVPNYTGLTTRLGFTLTNAGPRTAENVVLTTGWPRAEGTGKRTLSALSRCTRAKPCTIAPGGRVSVTQSAVYNTPVSGEVHASVTGSPRDPRRGDNTATARIRILQPKLTVTPQVARPGDVVLARGKDFPPGRTITLSWSVGITPAQSVLRVGPDGTFESQLLVLRKDQLGPRTLRAQAQGLDRLTKPVLIVQRSLQPPDFAGRR</sequence>
<dbReference type="InterPro" id="IPR001434">
    <property type="entry name" value="OmcB-like_DUF11"/>
</dbReference>
<keyword evidence="1" id="KW-0677">Repeat</keyword>